<organism evidence="2 3">
    <name type="scientific">Candidatus Anaerotruncus excrementipullorum</name>
    <dbReference type="NCBI Taxonomy" id="2838465"/>
    <lineage>
        <taxon>Bacteria</taxon>
        <taxon>Bacillati</taxon>
        <taxon>Bacillota</taxon>
        <taxon>Clostridia</taxon>
        <taxon>Eubacteriales</taxon>
        <taxon>Oscillospiraceae</taxon>
        <taxon>Anaerotruncus</taxon>
    </lineage>
</organism>
<gene>
    <name evidence="2" type="ORF">H9736_06180</name>
</gene>
<dbReference type="Proteomes" id="UP000886800">
    <property type="component" value="Unassembled WGS sequence"/>
</dbReference>
<reference evidence="2" key="2">
    <citation type="submission" date="2021-04" db="EMBL/GenBank/DDBJ databases">
        <authorList>
            <person name="Gilroy R."/>
        </authorList>
    </citation>
    <scope>NUCLEOTIDE SEQUENCE</scope>
    <source>
        <strain evidence="2">CHK188-5543</strain>
    </source>
</reference>
<proteinExistence type="predicted"/>
<feature type="domain" description="Putative amidase" evidence="1">
    <location>
        <begin position="6"/>
        <end position="146"/>
    </location>
</feature>
<dbReference type="InterPro" id="IPR024301">
    <property type="entry name" value="Amidase_6"/>
</dbReference>
<reference evidence="2" key="1">
    <citation type="journal article" date="2021" name="PeerJ">
        <title>Extensive microbial diversity within the chicken gut microbiome revealed by metagenomics and culture.</title>
        <authorList>
            <person name="Gilroy R."/>
            <person name="Ravi A."/>
            <person name="Getino M."/>
            <person name="Pursley I."/>
            <person name="Horton D.L."/>
            <person name="Alikhan N.F."/>
            <person name="Baker D."/>
            <person name="Gharbi K."/>
            <person name="Hall N."/>
            <person name="Watson M."/>
            <person name="Adriaenssens E.M."/>
            <person name="Foster-Nyarko E."/>
            <person name="Jarju S."/>
            <person name="Secka A."/>
            <person name="Antonio M."/>
            <person name="Oren A."/>
            <person name="Chaudhuri R.R."/>
            <person name="La Ragione R."/>
            <person name="Hildebrand F."/>
            <person name="Pallen M.J."/>
        </authorList>
    </citation>
    <scope>NUCLEOTIDE SEQUENCE</scope>
    <source>
        <strain evidence="2">CHK188-5543</strain>
    </source>
</reference>
<comment type="caution">
    <text evidence="2">The sequence shown here is derived from an EMBL/GenBank/DDBJ whole genome shotgun (WGS) entry which is preliminary data.</text>
</comment>
<protein>
    <submittedName>
        <fullName evidence="2">Amidase domain-containing protein</fullName>
    </submittedName>
</protein>
<dbReference type="AlphaFoldDB" id="A0A9D1WRG4"/>
<evidence type="ECO:0000259" key="1">
    <source>
        <dbReference type="Pfam" id="PF12671"/>
    </source>
</evidence>
<dbReference type="PANTHER" id="PTHR40032:SF1">
    <property type="entry name" value="EXPORTED PROTEIN"/>
    <property type="match status" value="1"/>
</dbReference>
<accession>A0A9D1WRG4</accession>
<evidence type="ECO:0000313" key="2">
    <source>
        <dbReference type="EMBL" id="HIX65822.1"/>
    </source>
</evidence>
<dbReference type="EMBL" id="DXES01000133">
    <property type="protein sequence ID" value="HIX65822.1"/>
    <property type="molecule type" value="Genomic_DNA"/>
</dbReference>
<name>A0A9D1WRG4_9FIRM</name>
<sequence length="160" mass="18114">MKTLPYRREDALRYAARWAFGRNPRYLAFDGIGGDCTNFVSQCLFAGGGVMNLQRDVGWYYRSPTDRAAAWSSVPHLRRFLLENRSVGPFARLAPLKELVPGDVVQLGREDGVWYHTLLVTGVGETLLVSAHSVDAHLRPLSSYRCFRAQGLHIEGFRDW</sequence>
<dbReference type="Pfam" id="PF12671">
    <property type="entry name" value="Amidase_6"/>
    <property type="match status" value="1"/>
</dbReference>
<dbReference type="PANTHER" id="PTHR40032">
    <property type="entry name" value="EXPORTED PROTEIN-RELATED"/>
    <property type="match status" value="1"/>
</dbReference>
<evidence type="ECO:0000313" key="3">
    <source>
        <dbReference type="Proteomes" id="UP000886800"/>
    </source>
</evidence>